<feature type="region of interest" description="Disordered" evidence="1">
    <location>
        <begin position="162"/>
        <end position="200"/>
    </location>
</feature>
<dbReference type="Proteomes" id="UP000053144">
    <property type="component" value="Unassembled WGS sequence"/>
</dbReference>
<protein>
    <recommendedName>
        <fullName evidence="2">DUF632 domain-containing protein</fullName>
    </recommendedName>
</protein>
<dbReference type="AlphaFoldDB" id="A0A0L9TH78"/>
<organism evidence="3 4">
    <name type="scientific">Phaseolus angularis</name>
    <name type="common">Azuki bean</name>
    <name type="synonym">Vigna angularis</name>
    <dbReference type="NCBI Taxonomy" id="3914"/>
    <lineage>
        <taxon>Eukaryota</taxon>
        <taxon>Viridiplantae</taxon>
        <taxon>Streptophyta</taxon>
        <taxon>Embryophyta</taxon>
        <taxon>Tracheophyta</taxon>
        <taxon>Spermatophyta</taxon>
        <taxon>Magnoliopsida</taxon>
        <taxon>eudicotyledons</taxon>
        <taxon>Gunneridae</taxon>
        <taxon>Pentapetalae</taxon>
        <taxon>rosids</taxon>
        <taxon>fabids</taxon>
        <taxon>Fabales</taxon>
        <taxon>Fabaceae</taxon>
        <taxon>Papilionoideae</taxon>
        <taxon>50 kb inversion clade</taxon>
        <taxon>NPAAA clade</taxon>
        <taxon>indigoferoid/millettioid clade</taxon>
        <taxon>Phaseoleae</taxon>
        <taxon>Vigna</taxon>
    </lineage>
</organism>
<evidence type="ECO:0000256" key="1">
    <source>
        <dbReference type="SAM" id="MobiDB-lite"/>
    </source>
</evidence>
<feature type="domain" description="DUF632" evidence="2">
    <location>
        <begin position="49"/>
        <end position="82"/>
    </location>
</feature>
<evidence type="ECO:0000313" key="4">
    <source>
        <dbReference type="Proteomes" id="UP000053144"/>
    </source>
</evidence>
<feature type="compositionally biased region" description="Basic and acidic residues" evidence="1">
    <location>
        <begin position="162"/>
        <end position="178"/>
    </location>
</feature>
<sequence>MEGRMKALEGRVDGRINAPERRMDFVKRWASKQKSGLAILDTPAEGRELFEVWKDLEDHFLRAYDFGKKVTRMLEANRIQEEWESLEEELPPPKPPDLNWRVVASGSPSYDNTRMKRSHEIKLPGSNLEDKVVLQQGVMIGYKVIDNVRGWKVYERRRKYMREEEGHRTVEGGERSSRTIEGGEGSSRTVERGEELESID</sequence>
<dbReference type="EMBL" id="KQ258545">
    <property type="protein sequence ID" value="KOM29797.1"/>
    <property type="molecule type" value="Genomic_DNA"/>
</dbReference>
<gene>
    <name evidence="3" type="ORF">LR48_Vigan805s000200</name>
</gene>
<dbReference type="Gramene" id="KOM29797">
    <property type="protein sequence ID" value="KOM29797"/>
    <property type="gene ID" value="LR48_Vigan805s000200"/>
</dbReference>
<evidence type="ECO:0000313" key="3">
    <source>
        <dbReference type="EMBL" id="KOM29797.1"/>
    </source>
</evidence>
<feature type="compositionally biased region" description="Basic and acidic residues" evidence="1">
    <location>
        <begin position="189"/>
        <end position="200"/>
    </location>
</feature>
<proteinExistence type="predicted"/>
<reference evidence="4" key="1">
    <citation type="journal article" date="2015" name="Proc. Natl. Acad. Sci. U.S.A.">
        <title>Genome sequencing of adzuki bean (Vigna angularis) provides insight into high starch and low fat accumulation and domestication.</title>
        <authorList>
            <person name="Yang K."/>
            <person name="Tian Z."/>
            <person name="Chen C."/>
            <person name="Luo L."/>
            <person name="Zhao B."/>
            <person name="Wang Z."/>
            <person name="Yu L."/>
            <person name="Li Y."/>
            <person name="Sun Y."/>
            <person name="Li W."/>
            <person name="Chen Y."/>
            <person name="Li Y."/>
            <person name="Zhang Y."/>
            <person name="Ai D."/>
            <person name="Zhao J."/>
            <person name="Shang C."/>
            <person name="Ma Y."/>
            <person name="Wu B."/>
            <person name="Wang M."/>
            <person name="Gao L."/>
            <person name="Sun D."/>
            <person name="Zhang P."/>
            <person name="Guo F."/>
            <person name="Wang W."/>
            <person name="Li Y."/>
            <person name="Wang J."/>
            <person name="Varshney R.K."/>
            <person name="Wang J."/>
            <person name="Ling H.Q."/>
            <person name="Wan P."/>
        </authorList>
    </citation>
    <scope>NUCLEOTIDE SEQUENCE</scope>
    <source>
        <strain evidence="4">cv. Jingnong 6</strain>
    </source>
</reference>
<name>A0A0L9TH78_PHAAN</name>
<accession>A0A0L9TH78</accession>
<dbReference type="Pfam" id="PF04782">
    <property type="entry name" value="DUF632"/>
    <property type="match status" value="1"/>
</dbReference>
<dbReference type="InterPro" id="IPR006867">
    <property type="entry name" value="DUF632"/>
</dbReference>
<evidence type="ECO:0000259" key="2">
    <source>
        <dbReference type="Pfam" id="PF04782"/>
    </source>
</evidence>